<dbReference type="Proteomes" id="UP000650533">
    <property type="component" value="Chromosome 2"/>
</dbReference>
<keyword evidence="4" id="KW-0732">Signal</keyword>
<dbReference type="PANTHER" id="PTHR11552">
    <property type="entry name" value="GLUCOSE-METHANOL-CHOLINE GMC OXIDOREDUCTASE"/>
    <property type="match status" value="1"/>
</dbReference>
<evidence type="ECO:0000256" key="1">
    <source>
        <dbReference type="ARBA" id="ARBA00001974"/>
    </source>
</evidence>
<reference evidence="8" key="1">
    <citation type="submission" date="2020-05" db="EMBL/GenBank/DDBJ databases">
        <title>Evolutionary and genomic comparisons of hybrid uninucleate and nonhybrid Rhizoctonia fungi.</title>
        <authorList>
            <person name="Li C."/>
            <person name="Chen X."/>
        </authorList>
    </citation>
    <scope>NUCLEOTIDE SEQUENCE</scope>
    <source>
        <strain evidence="8">AG-1 IA</strain>
    </source>
</reference>
<protein>
    <submittedName>
        <fullName evidence="8">GMC oxidoreductase</fullName>
    </submittedName>
</protein>
<dbReference type="GO" id="GO:0050660">
    <property type="term" value="F:flavin adenine dinucleotide binding"/>
    <property type="evidence" value="ECO:0007669"/>
    <property type="project" value="InterPro"/>
</dbReference>
<sequence length="197" mass="21995">MPAYAANTYYKSAAHKSNLGVLTEARATNIELDHSEKDVTTRSISFHFNSESLTAKAGKAVVLLAGTLLVRQLLEPSSINSSNVLKNLKFILKADLPGVGENYQDHVLVSTTYEAKKGVITYDNLGYNDTFRAAAEAQYEKTHDGPLAASNSMLSWIDLHYLASCGKITHMHRSLWEDVRKYKATLLQKEQYRIQEL</sequence>
<dbReference type="EMBL" id="CP059659">
    <property type="protein sequence ID" value="QRW17450.1"/>
    <property type="molecule type" value="Genomic_DNA"/>
</dbReference>
<comment type="similarity">
    <text evidence="2">Belongs to the GMC oxidoreductase family.</text>
</comment>
<evidence type="ECO:0000313" key="9">
    <source>
        <dbReference type="Proteomes" id="UP000650533"/>
    </source>
</evidence>
<comment type="cofactor">
    <cofactor evidence="1">
        <name>FAD</name>
        <dbReference type="ChEBI" id="CHEBI:57692"/>
    </cofactor>
</comment>
<dbReference type="SUPFAM" id="SSF51905">
    <property type="entry name" value="FAD/NAD(P)-binding domain"/>
    <property type="match status" value="1"/>
</dbReference>
<dbReference type="Pfam" id="PF00732">
    <property type="entry name" value="GMC_oxred_N"/>
    <property type="match status" value="1"/>
</dbReference>
<accession>A0A8H8NQH1</accession>
<dbReference type="InterPro" id="IPR012132">
    <property type="entry name" value="GMC_OxRdtase"/>
</dbReference>
<gene>
    <name evidence="8" type="ORF">RhiXN_05452</name>
</gene>
<dbReference type="GeneID" id="67027731"/>
<keyword evidence="5" id="KW-0274">FAD</keyword>
<dbReference type="Gene3D" id="3.30.560.10">
    <property type="entry name" value="Glucose Oxidase, domain 3"/>
    <property type="match status" value="1"/>
</dbReference>
<dbReference type="Gene3D" id="3.50.50.60">
    <property type="entry name" value="FAD/NAD(P)-binding domain"/>
    <property type="match status" value="1"/>
</dbReference>
<dbReference type="GO" id="GO:0016614">
    <property type="term" value="F:oxidoreductase activity, acting on CH-OH group of donors"/>
    <property type="evidence" value="ECO:0007669"/>
    <property type="project" value="InterPro"/>
</dbReference>
<keyword evidence="6" id="KW-0560">Oxidoreductase</keyword>
<dbReference type="KEGG" id="rsx:RhiXN_05452"/>
<evidence type="ECO:0000256" key="4">
    <source>
        <dbReference type="ARBA" id="ARBA00022729"/>
    </source>
</evidence>
<evidence type="ECO:0000256" key="5">
    <source>
        <dbReference type="ARBA" id="ARBA00022827"/>
    </source>
</evidence>
<evidence type="ECO:0000313" key="8">
    <source>
        <dbReference type="EMBL" id="QRW17450.1"/>
    </source>
</evidence>
<proteinExistence type="inferred from homology"/>
<evidence type="ECO:0000259" key="7">
    <source>
        <dbReference type="Pfam" id="PF00732"/>
    </source>
</evidence>
<feature type="domain" description="Glucose-methanol-choline oxidoreductase N-terminal" evidence="7">
    <location>
        <begin position="6"/>
        <end position="107"/>
    </location>
</feature>
<evidence type="ECO:0000256" key="6">
    <source>
        <dbReference type="ARBA" id="ARBA00023002"/>
    </source>
</evidence>
<name>A0A8H8NQH1_9AGAM</name>
<dbReference type="AlphaFoldDB" id="A0A8H8NQH1"/>
<dbReference type="InterPro" id="IPR036188">
    <property type="entry name" value="FAD/NAD-bd_sf"/>
</dbReference>
<dbReference type="InterPro" id="IPR000172">
    <property type="entry name" value="GMC_OxRdtase_N"/>
</dbReference>
<dbReference type="PANTHER" id="PTHR11552:SF201">
    <property type="entry name" value="GLUCOSE-METHANOL-CHOLINE OXIDOREDUCTASE N-TERMINAL DOMAIN-CONTAINING PROTEIN"/>
    <property type="match status" value="1"/>
</dbReference>
<evidence type="ECO:0000256" key="2">
    <source>
        <dbReference type="ARBA" id="ARBA00010790"/>
    </source>
</evidence>
<dbReference type="RefSeq" id="XP_043177687.1">
    <property type="nucleotide sequence ID" value="XM_043325268.1"/>
</dbReference>
<organism evidence="8 9">
    <name type="scientific">Rhizoctonia solani</name>
    <dbReference type="NCBI Taxonomy" id="456999"/>
    <lineage>
        <taxon>Eukaryota</taxon>
        <taxon>Fungi</taxon>
        <taxon>Dikarya</taxon>
        <taxon>Basidiomycota</taxon>
        <taxon>Agaricomycotina</taxon>
        <taxon>Agaricomycetes</taxon>
        <taxon>Cantharellales</taxon>
        <taxon>Ceratobasidiaceae</taxon>
        <taxon>Rhizoctonia</taxon>
    </lineage>
</organism>
<evidence type="ECO:0000256" key="3">
    <source>
        <dbReference type="ARBA" id="ARBA00022630"/>
    </source>
</evidence>
<keyword evidence="3" id="KW-0285">Flavoprotein</keyword>